<dbReference type="InterPro" id="IPR008271">
    <property type="entry name" value="Ser/Thr_kinase_AS"/>
</dbReference>
<dbReference type="PROSITE" id="PS50011">
    <property type="entry name" value="PROTEIN_KINASE_DOM"/>
    <property type="match status" value="1"/>
</dbReference>
<dbReference type="PROSITE" id="PS00108">
    <property type="entry name" value="PROTEIN_KINASE_ST"/>
    <property type="match status" value="1"/>
</dbReference>
<dbReference type="InterPro" id="IPR045269">
    <property type="entry name" value="Atg1-like"/>
</dbReference>
<dbReference type="PANTHER" id="PTHR24348:SF22">
    <property type="entry name" value="NON-SPECIFIC SERINE_THREONINE PROTEIN KINASE"/>
    <property type="match status" value="1"/>
</dbReference>
<dbReference type="GO" id="GO:0005829">
    <property type="term" value="C:cytosol"/>
    <property type="evidence" value="ECO:0007669"/>
    <property type="project" value="TreeGrafter"/>
</dbReference>
<keyword evidence="1" id="KW-0808">Transferase</keyword>
<reference evidence="7" key="1">
    <citation type="submission" date="2021-05" db="EMBL/GenBank/DDBJ databases">
        <authorList>
            <person name="Pietrasiak N."/>
            <person name="Ward R."/>
            <person name="Stajich J.E."/>
            <person name="Kurbessoian T."/>
        </authorList>
    </citation>
    <scope>NUCLEOTIDE SEQUENCE</scope>
    <source>
        <strain evidence="7">UHER 2000/2452</strain>
    </source>
</reference>
<dbReference type="GO" id="GO:0005776">
    <property type="term" value="C:autophagosome"/>
    <property type="evidence" value="ECO:0007669"/>
    <property type="project" value="TreeGrafter"/>
</dbReference>
<dbReference type="SMART" id="SM00220">
    <property type="entry name" value="S_TKc"/>
    <property type="match status" value="1"/>
</dbReference>
<organism evidence="7 8">
    <name type="scientific">Drouetiella hepatica Uher 2000/2452</name>
    <dbReference type="NCBI Taxonomy" id="904376"/>
    <lineage>
        <taxon>Bacteria</taxon>
        <taxon>Bacillati</taxon>
        <taxon>Cyanobacteriota</taxon>
        <taxon>Cyanophyceae</taxon>
        <taxon>Oculatellales</taxon>
        <taxon>Oculatellaceae</taxon>
        <taxon>Drouetiella</taxon>
    </lineage>
</organism>
<dbReference type="Pfam" id="PF00069">
    <property type="entry name" value="Pkinase"/>
    <property type="match status" value="1"/>
</dbReference>
<proteinExistence type="predicted"/>
<dbReference type="GO" id="GO:0000407">
    <property type="term" value="C:phagophore assembly site"/>
    <property type="evidence" value="ECO:0007669"/>
    <property type="project" value="TreeGrafter"/>
</dbReference>
<evidence type="ECO:0000313" key="7">
    <source>
        <dbReference type="EMBL" id="MBW4657732.1"/>
    </source>
</evidence>
<feature type="domain" description="Protein kinase" evidence="6">
    <location>
        <begin position="7"/>
        <end position="264"/>
    </location>
</feature>
<dbReference type="GO" id="GO:0016020">
    <property type="term" value="C:membrane"/>
    <property type="evidence" value="ECO:0007669"/>
    <property type="project" value="TreeGrafter"/>
</dbReference>
<sequence length="614" mass="67695">MSKRSNYRLLGLVGQGQFGQVYCAASRQNGRLVALKRLDHQRFPTHKFLRELRFLLSLRHPNIVACQAVEHMATGRHLVMDYCEGGTLRSLMTEENRLSLPQSLKLVIDVLKGLAHAHDRGIVHCDIKPENILVSVQLDGWVAKISDFGIARLSQEVQDRETSSTGSPAYMAPERFYGEYSHTSDLYSVGVLLFELAAGHRPFSGTPLELRSAHLNQPVTLPDAIPAAWRPIILTALQKLSARRFKSATEMLMAVQAIASSPELNANMVPLLTPITEPPECILHVQQKQSLDQPITALAVLENSLYRVTTGRVICDRYATSLLSSPKNLHSALPVACSHILLQEPVDLLSMRSQGCFVVTGRSVYLMPTPTNNSRLMPIQARVPTGVTAISPQGDWLASVIPSVQGGSVQGEYTLSFARLSKRSMKLATAPVEVFFKKRLPVHPQIFALDNRHVVIAMQVAIGESVSSGSPSSSQTLIKAFTRRGSYVASLLLPFHLDQAIVTQKPYQLLAIDRYQPQTIGVIDLKPYRIRRFAISIEPTLLAATDWGYILANSAGQILLLDFEGRQLGQLTFPEPITAIAPFDQRGLLVATWTGQQGSLHTLDLNEIGADLLF</sequence>
<dbReference type="GO" id="GO:0005524">
    <property type="term" value="F:ATP binding"/>
    <property type="evidence" value="ECO:0007669"/>
    <property type="project" value="UniProtKB-UniRule"/>
</dbReference>
<dbReference type="SUPFAM" id="SSF56112">
    <property type="entry name" value="Protein kinase-like (PK-like)"/>
    <property type="match status" value="1"/>
</dbReference>
<keyword evidence="2 5" id="KW-0547">Nucleotide-binding</keyword>
<evidence type="ECO:0000256" key="4">
    <source>
        <dbReference type="ARBA" id="ARBA00022840"/>
    </source>
</evidence>
<evidence type="ECO:0000256" key="5">
    <source>
        <dbReference type="PROSITE-ProRule" id="PRU10141"/>
    </source>
</evidence>
<name>A0A951Q6Y4_9CYAN</name>
<accession>A0A951Q6Y4</accession>
<dbReference type="InterPro" id="IPR000719">
    <property type="entry name" value="Prot_kinase_dom"/>
</dbReference>
<dbReference type="InterPro" id="IPR017441">
    <property type="entry name" value="Protein_kinase_ATP_BS"/>
</dbReference>
<evidence type="ECO:0000256" key="2">
    <source>
        <dbReference type="ARBA" id="ARBA00022741"/>
    </source>
</evidence>
<dbReference type="CDD" id="cd14014">
    <property type="entry name" value="STKc_PknB_like"/>
    <property type="match status" value="1"/>
</dbReference>
<dbReference type="InterPro" id="IPR011009">
    <property type="entry name" value="Kinase-like_dom_sf"/>
</dbReference>
<reference evidence="7" key="2">
    <citation type="journal article" date="2022" name="Microbiol. Resour. Announc.">
        <title>Metagenome Sequencing to Explore Phylogenomics of Terrestrial Cyanobacteria.</title>
        <authorList>
            <person name="Ward R.D."/>
            <person name="Stajich J.E."/>
            <person name="Johansen J.R."/>
            <person name="Huntemann M."/>
            <person name="Clum A."/>
            <person name="Foster B."/>
            <person name="Foster B."/>
            <person name="Roux S."/>
            <person name="Palaniappan K."/>
            <person name="Varghese N."/>
            <person name="Mukherjee S."/>
            <person name="Reddy T.B.K."/>
            <person name="Daum C."/>
            <person name="Copeland A."/>
            <person name="Chen I.A."/>
            <person name="Ivanova N.N."/>
            <person name="Kyrpides N.C."/>
            <person name="Shapiro N."/>
            <person name="Eloe-Fadrosh E.A."/>
            <person name="Pietrasiak N."/>
        </authorList>
    </citation>
    <scope>NUCLEOTIDE SEQUENCE</scope>
    <source>
        <strain evidence="7">UHER 2000/2452</strain>
    </source>
</reference>
<comment type="caution">
    <text evidence="7">The sequence shown here is derived from an EMBL/GenBank/DDBJ whole genome shotgun (WGS) entry which is preliminary data.</text>
</comment>
<dbReference type="PROSITE" id="PS00107">
    <property type="entry name" value="PROTEIN_KINASE_ATP"/>
    <property type="match status" value="1"/>
</dbReference>
<dbReference type="GO" id="GO:0004674">
    <property type="term" value="F:protein serine/threonine kinase activity"/>
    <property type="evidence" value="ECO:0007669"/>
    <property type="project" value="UniProtKB-KW"/>
</dbReference>
<evidence type="ECO:0000256" key="1">
    <source>
        <dbReference type="ARBA" id="ARBA00022679"/>
    </source>
</evidence>
<keyword evidence="4 5" id="KW-0067">ATP-binding</keyword>
<evidence type="ECO:0000313" key="8">
    <source>
        <dbReference type="Proteomes" id="UP000757435"/>
    </source>
</evidence>
<gene>
    <name evidence="7" type="ORF">KME15_03595</name>
</gene>
<evidence type="ECO:0000256" key="3">
    <source>
        <dbReference type="ARBA" id="ARBA00022777"/>
    </source>
</evidence>
<feature type="binding site" evidence="5">
    <location>
        <position position="36"/>
    </location>
    <ligand>
        <name>ATP</name>
        <dbReference type="ChEBI" id="CHEBI:30616"/>
    </ligand>
</feature>
<protein>
    <submittedName>
        <fullName evidence="7">Serine/threonine protein kinase</fullName>
    </submittedName>
</protein>
<dbReference type="EMBL" id="JAHHHD010000002">
    <property type="protein sequence ID" value="MBW4657732.1"/>
    <property type="molecule type" value="Genomic_DNA"/>
</dbReference>
<dbReference type="Proteomes" id="UP000757435">
    <property type="component" value="Unassembled WGS sequence"/>
</dbReference>
<keyword evidence="7" id="KW-0723">Serine/threonine-protein kinase</keyword>
<dbReference type="Gene3D" id="1.10.510.10">
    <property type="entry name" value="Transferase(Phosphotransferase) domain 1"/>
    <property type="match status" value="1"/>
</dbReference>
<dbReference type="PANTHER" id="PTHR24348">
    <property type="entry name" value="SERINE/THREONINE-PROTEIN KINASE UNC-51-RELATED"/>
    <property type="match status" value="1"/>
</dbReference>
<evidence type="ECO:0000259" key="6">
    <source>
        <dbReference type="PROSITE" id="PS50011"/>
    </source>
</evidence>
<keyword evidence="3 7" id="KW-0418">Kinase</keyword>
<dbReference type="AlphaFoldDB" id="A0A951Q6Y4"/>